<dbReference type="EMBL" id="BAUW01000068">
    <property type="protein sequence ID" value="GAE47231.1"/>
    <property type="molecule type" value="Genomic_DNA"/>
</dbReference>
<accession>W4RSE6</accession>
<keyword evidence="3" id="KW-1185">Reference proteome</keyword>
<dbReference type="Proteomes" id="UP000018949">
    <property type="component" value="Unassembled WGS sequence"/>
</dbReference>
<dbReference type="RefSeq" id="WP_023627431.1">
    <property type="nucleotide sequence ID" value="NZ_BAUW01000068.1"/>
</dbReference>
<dbReference type="InterPro" id="IPR036866">
    <property type="entry name" value="RibonucZ/Hydroxyglut_hydro"/>
</dbReference>
<sequence length="321" mass="36427">MAEWKNGIAKLTLPTPFPVGDVNAYLIKGDRLTLVDAGTKTEESWKSFKAQLADLKLKPEDIEQVILTHDHPDHVGMLDYVSPDLDVHGHHLNERWINRNPEFEKEQKEFYEKFFLQLAIPGQYFVPSMKVMKKTLVFSCNRSLTGTIQENDIPPALPGWKVIETPGHAQSHIVLLREKDGTMIAGDTILAGISPNPILEPPLPGETDRPKPLVQYNQSLKKLQQYPIGLVYTGHGTEITELQSLIEKRLARQHDRAMQVKEMLEGRELTVFEVCKLLFPTVYERELNLTISETVGQIDYLQSLDAISVREEGNSFVYTAK</sequence>
<name>W4RSE6_9BACI</name>
<protein>
    <submittedName>
        <fullName evidence="2">Zinc metallohydrolase</fullName>
    </submittedName>
</protein>
<dbReference type="InterPro" id="IPR001279">
    <property type="entry name" value="Metallo-B-lactamas"/>
</dbReference>
<feature type="domain" description="Metallo-beta-lactamase" evidence="1">
    <location>
        <begin position="21"/>
        <end position="235"/>
    </location>
</feature>
<dbReference type="Gene3D" id="3.60.15.10">
    <property type="entry name" value="Ribonuclease Z/Hydroxyacylglutathione hydrolase-like"/>
    <property type="match status" value="1"/>
</dbReference>
<dbReference type="AlphaFoldDB" id="W4RSE6"/>
<dbReference type="CDD" id="cd07725">
    <property type="entry name" value="TTHA1429-like_MBL-fold"/>
    <property type="match status" value="1"/>
</dbReference>
<dbReference type="Pfam" id="PF00753">
    <property type="entry name" value="Lactamase_B"/>
    <property type="match status" value="1"/>
</dbReference>
<comment type="caution">
    <text evidence="2">The sequence shown here is derived from an EMBL/GenBank/DDBJ whole genome shotgun (WGS) entry which is preliminary data.</text>
</comment>
<evidence type="ECO:0000313" key="3">
    <source>
        <dbReference type="Proteomes" id="UP000018949"/>
    </source>
</evidence>
<dbReference type="eggNOG" id="COG0491">
    <property type="taxonomic scope" value="Bacteria"/>
</dbReference>
<keyword evidence="2" id="KW-0378">Hydrolase</keyword>
<reference evidence="2 3" key="1">
    <citation type="submission" date="2013-12" db="EMBL/GenBank/DDBJ databases">
        <title>NBRP : Genome information of microbial organism related human and environment.</title>
        <authorList>
            <person name="Hattori M."/>
            <person name="Oshima K."/>
            <person name="Inaba H."/>
            <person name="Suda W."/>
            <person name="Sakamoto M."/>
            <person name="Iino T."/>
            <person name="Kitahara M."/>
            <person name="Oshida Y."/>
            <person name="Iida T."/>
            <person name="Kudo T."/>
            <person name="Itoh T."/>
            <person name="Ahmed I."/>
            <person name="Ohkuma M."/>
        </authorList>
    </citation>
    <scope>NUCLEOTIDE SEQUENCE [LARGE SCALE GENOMIC DNA]</scope>
    <source>
        <strain evidence="2 3">JCM 21738</strain>
    </source>
</reference>
<dbReference type="SMART" id="SM00849">
    <property type="entry name" value="Lactamase_B"/>
    <property type="match status" value="1"/>
</dbReference>
<dbReference type="SUPFAM" id="SSF56281">
    <property type="entry name" value="Metallo-hydrolase/oxidoreductase"/>
    <property type="match status" value="1"/>
</dbReference>
<organism evidence="2 3">
    <name type="scientific">Mesobacillus boroniphilus JCM 21738</name>
    <dbReference type="NCBI Taxonomy" id="1294265"/>
    <lineage>
        <taxon>Bacteria</taxon>
        <taxon>Bacillati</taxon>
        <taxon>Bacillota</taxon>
        <taxon>Bacilli</taxon>
        <taxon>Bacillales</taxon>
        <taxon>Bacillaceae</taxon>
        <taxon>Mesobacillus</taxon>
    </lineage>
</organism>
<evidence type="ECO:0000313" key="2">
    <source>
        <dbReference type="EMBL" id="GAE47231.1"/>
    </source>
</evidence>
<gene>
    <name evidence="2" type="ORF">JCM21738_4189</name>
</gene>
<dbReference type="PANTHER" id="PTHR23131">
    <property type="entry name" value="ENDORIBONUCLEASE LACTB2"/>
    <property type="match status" value="1"/>
</dbReference>
<proteinExistence type="predicted"/>
<dbReference type="InterPro" id="IPR050662">
    <property type="entry name" value="Sec-metab_biosynth-thioest"/>
</dbReference>
<evidence type="ECO:0000259" key="1">
    <source>
        <dbReference type="SMART" id="SM00849"/>
    </source>
</evidence>
<dbReference type="GO" id="GO:0016787">
    <property type="term" value="F:hydrolase activity"/>
    <property type="evidence" value="ECO:0007669"/>
    <property type="project" value="UniProtKB-KW"/>
</dbReference>